<reference evidence="1" key="1">
    <citation type="submission" date="2020-02" db="EMBL/GenBank/DDBJ databases">
        <authorList>
            <person name="Meier V. D."/>
        </authorList>
    </citation>
    <scope>NUCLEOTIDE SEQUENCE</scope>
    <source>
        <strain evidence="1">AVDCRST_MAG63</strain>
    </source>
</reference>
<gene>
    <name evidence="1" type="ORF">AVDCRST_MAG63-4220</name>
</gene>
<accession>A0A6J4JWP3</accession>
<evidence type="ECO:0000313" key="1">
    <source>
        <dbReference type="EMBL" id="CAA9289352.1"/>
    </source>
</evidence>
<sequence>MNRSTGLRTQAASFTVGAAGRFGAISAQCCVYCPPCRTHRRRTATWNALSVLFALAGGIRSTPWATTRLTSSLASGLPGTIARLPDGSFR</sequence>
<proteinExistence type="predicted"/>
<protein>
    <submittedName>
        <fullName evidence="1">Uncharacterized protein</fullName>
    </submittedName>
</protein>
<name>A0A6J4JWP3_9BACT</name>
<organism evidence="1">
    <name type="scientific">uncultured Armatimonadetes bacterium</name>
    <dbReference type="NCBI Taxonomy" id="157466"/>
    <lineage>
        <taxon>Bacteria</taxon>
        <taxon>Bacillati</taxon>
        <taxon>Armatimonadota</taxon>
        <taxon>environmental samples</taxon>
    </lineage>
</organism>
<dbReference type="AlphaFoldDB" id="A0A6J4JWP3"/>
<dbReference type="EMBL" id="CADCTO010000585">
    <property type="protein sequence ID" value="CAA9289352.1"/>
    <property type="molecule type" value="Genomic_DNA"/>
</dbReference>